<dbReference type="EMBL" id="ANPB02000006">
    <property type="protein sequence ID" value="KAF4481452.1"/>
    <property type="molecule type" value="Genomic_DNA"/>
</dbReference>
<reference evidence="1 2" key="2">
    <citation type="submission" date="2020-04" db="EMBL/GenBank/DDBJ databases">
        <title>Genome sequencing and assembly of multiple isolates from the Colletotrichum gloeosporioides species complex.</title>
        <authorList>
            <person name="Gan P."/>
            <person name="Shirasu K."/>
        </authorList>
    </citation>
    <scope>NUCLEOTIDE SEQUENCE [LARGE SCALE GENOMIC DNA]</scope>
    <source>
        <strain evidence="1 2">Nara gc5</strain>
    </source>
</reference>
<dbReference type="RefSeq" id="XP_066008310.1">
    <property type="nucleotide sequence ID" value="XM_066152454.1"/>
</dbReference>
<dbReference type="AlphaFoldDB" id="A0A7J6IZ28"/>
<comment type="caution">
    <text evidence="1">The sequence shown here is derived from an EMBL/GenBank/DDBJ whole genome shotgun (WGS) entry which is preliminary data.</text>
</comment>
<dbReference type="GeneID" id="90980129"/>
<protein>
    <submittedName>
        <fullName evidence="1">Uncharacterized protein</fullName>
    </submittedName>
</protein>
<evidence type="ECO:0000313" key="1">
    <source>
        <dbReference type="EMBL" id="KAF4481452.1"/>
    </source>
</evidence>
<proteinExistence type="predicted"/>
<keyword evidence="2" id="KW-1185">Reference proteome</keyword>
<name>A0A7J6IZ28_COLFN</name>
<organism evidence="1 2">
    <name type="scientific">Colletotrichum fructicola (strain Nara gc5)</name>
    <name type="common">Anthracnose fungus</name>
    <name type="synonym">Colletotrichum gloeosporioides (strain Nara gc5)</name>
    <dbReference type="NCBI Taxonomy" id="1213859"/>
    <lineage>
        <taxon>Eukaryota</taxon>
        <taxon>Fungi</taxon>
        <taxon>Dikarya</taxon>
        <taxon>Ascomycota</taxon>
        <taxon>Pezizomycotina</taxon>
        <taxon>Sordariomycetes</taxon>
        <taxon>Hypocreomycetidae</taxon>
        <taxon>Glomerellales</taxon>
        <taxon>Glomerellaceae</taxon>
        <taxon>Colletotrichum</taxon>
        <taxon>Colletotrichum gloeosporioides species complex</taxon>
    </lineage>
</organism>
<accession>A0A7J6IZ28</accession>
<dbReference type="InParanoid" id="A0A7J6IZ28"/>
<gene>
    <name evidence="1" type="ORF">CGGC5_v011007</name>
</gene>
<reference evidence="1 2" key="1">
    <citation type="submission" date="2012-08" db="EMBL/GenBank/DDBJ databases">
        <authorList>
            <person name="Gan P.H.P."/>
            <person name="Ikeda K."/>
            <person name="Irieda H."/>
            <person name="Narusaka M."/>
            <person name="O'Connell R.J."/>
            <person name="Narusaka Y."/>
            <person name="Takano Y."/>
            <person name="Kubo Y."/>
            <person name="Shirasu K."/>
        </authorList>
    </citation>
    <scope>NUCLEOTIDE SEQUENCE [LARGE SCALE GENOMIC DNA]</scope>
    <source>
        <strain evidence="1 2">Nara gc5</strain>
    </source>
</reference>
<dbReference type="Proteomes" id="UP000011096">
    <property type="component" value="Unassembled WGS sequence"/>
</dbReference>
<evidence type="ECO:0000313" key="2">
    <source>
        <dbReference type="Proteomes" id="UP000011096"/>
    </source>
</evidence>
<sequence>MYLWYTLVLSFPQAQSTEHSRPSLLRRGNALLCRLVPFSDARKASRRSSGFVIVYVEGTSAECEISFWMCLLILYGVAVHVDEIDPSAARSK</sequence>